<feature type="compositionally biased region" description="Low complexity" evidence="10">
    <location>
        <begin position="562"/>
        <end position="576"/>
    </location>
</feature>
<evidence type="ECO:0000256" key="7">
    <source>
        <dbReference type="ARBA" id="ARBA00023043"/>
    </source>
</evidence>
<dbReference type="Pfam" id="PF12796">
    <property type="entry name" value="Ank_2"/>
    <property type="match status" value="1"/>
</dbReference>
<dbReference type="PANTHER" id="PTHR45819">
    <property type="entry name" value="CENTAURIN-GAMMA-1A"/>
    <property type="match status" value="1"/>
</dbReference>
<dbReference type="Gene3D" id="1.10.220.150">
    <property type="entry name" value="Arf GTPase activating protein"/>
    <property type="match status" value="1"/>
</dbReference>
<accession>A0ABM3PJX6</accession>
<dbReference type="SMART" id="SM00175">
    <property type="entry name" value="RAB"/>
    <property type="match status" value="1"/>
</dbReference>
<dbReference type="InterPro" id="IPR051282">
    <property type="entry name" value="Arf-GAP_GTPase_ANK_PH"/>
</dbReference>
<feature type="region of interest" description="Disordered" evidence="10">
    <location>
        <begin position="1"/>
        <end position="252"/>
    </location>
</feature>
<dbReference type="SMART" id="SM00233">
    <property type="entry name" value="PH"/>
    <property type="match status" value="1"/>
</dbReference>
<dbReference type="SUPFAM" id="SSF48403">
    <property type="entry name" value="Ankyrin repeat"/>
    <property type="match status" value="1"/>
</dbReference>
<dbReference type="PROSITE" id="PS50088">
    <property type="entry name" value="ANK_REPEAT"/>
    <property type="match status" value="1"/>
</dbReference>
<dbReference type="InterPro" id="IPR001849">
    <property type="entry name" value="PH_domain"/>
</dbReference>
<dbReference type="SUPFAM" id="SSF52540">
    <property type="entry name" value="P-loop containing nucleoside triphosphate hydrolases"/>
    <property type="match status" value="1"/>
</dbReference>
<evidence type="ECO:0000256" key="4">
    <source>
        <dbReference type="ARBA" id="ARBA00022741"/>
    </source>
</evidence>
<dbReference type="CDD" id="cd08853">
    <property type="entry name" value="ArfGap_AGAP2"/>
    <property type="match status" value="1"/>
</dbReference>
<dbReference type="Pfam" id="PF01412">
    <property type="entry name" value="ArfGap"/>
    <property type="match status" value="1"/>
</dbReference>
<keyword evidence="7 8" id="KW-0040">ANK repeat</keyword>
<dbReference type="InterPro" id="IPR037278">
    <property type="entry name" value="ARFGAP/RecO"/>
</dbReference>
<dbReference type="InterPro" id="IPR001806">
    <property type="entry name" value="Small_GTPase"/>
</dbReference>
<proteinExistence type="inferred from homology"/>
<comment type="similarity">
    <text evidence="1">Belongs to the centaurin gamma-like family.</text>
</comment>
<dbReference type="PROSITE" id="PS51421">
    <property type="entry name" value="RAS"/>
    <property type="match status" value="1"/>
</dbReference>
<keyword evidence="13" id="KW-1185">Reference proteome</keyword>
<dbReference type="PROSITE" id="PS50003">
    <property type="entry name" value="PH_DOMAIN"/>
    <property type="match status" value="1"/>
</dbReference>
<reference evidence="14" key="2">
    <citation type="submission" date="2025-08" db="UniProtKB">
        <authorList>
            <consortium name="RefSeq"/>
        </authorList>
    </citation>
    <scope>IDENTIFICATION</scope>
    <source>
        <tissue evidence="14">Blood</tissue>
    </source>
</reference>
<dbReference type="Gene3D" id="1.25.40.20">
    <property type="entry name" value="Ankyrin repeat-containing domain"/>
    <property type="match status" value="1"/>
</dbReference>
<gene>
    <name evidence="14" type="primary">AGAP1</name>
</gene>
<feature type="compositionally biased region" description="Basic and acidic residues" evidence="10">
    <location>
        <begin position="235"/>
        <end position="252"/>
    </location>
</feature>
<feature type="region of interest" description="Disordered" evidence="10">
    <location>
        <begin position="554"/>
        <end position="630"/>
    </location>
</feature>
<keyword evidence="4" id="KW-0547">Nucleotide-binding</keyword>
<feature type="region of interest" description="Disordered" evidence="10">
    <location>
        <begin position="692"/>
        <end position="738"/>
    </location>
</feature>
<dbReference type="PROSITE" id="PS50115">
    <property type="entry name" value="ARFGAP"/>
    <property type="match status" value="1"/>
</dbReference>
<evidence type="ECO:0000256" key="5">
    <source>
        <dbReference type="ARBA" id="ARBA00022771"/>
    </source>
</evidence>
<feature type="repeat" description="ANK" evidence="8">
    <location>
        <begin position="1001"/>
        <end position="1033"/>
    </location>
</feature>
<dbReference type="Gene3D" id="3.40.50.300">
    <property type="entry name" value="P-loop containing nucleotide triphosphate hydrolases"/>
    <property type="match status" value="1"/>
</dbReference>
<evidence type="ECO:0000256" key="6">
    <source>
        <dbReference type="ARBA" id="ARBA00022833"/>
    </source>
</evidence>
<dbReference type="Gene3D" id="2.30.29.30">
    <property type="entry name" value="Pleckstrin-homology domain (PH domain)/Phosphotyrosine-binding domain (PTB)"/>
    <property type="match status" value="1"/>
</dbReference>
<evidence type="ECO:0000256" key="2">
    <source>
        <dbReference type="ARBA" id="ARBA00022468"/>
    </source>
</evidence>
<evidence type="ECO:0000256" key="8">
    <source>
        <dbReference type="PROSITE-ProRule" id="PRU00023"/>
    </source>
</evidence>
<dbReference type="PROSITE" id="PS50297">
    <property type="entry name" value="ANK_REP_REGION"/>
    <property type="match status" value="1"/>
</dbReference>
<evidence type="ECO:0000256" key="1">
    <source>
        <dbReference type="ARBA" id="ARBA00005430"/>
    </source>
</evidence>
<feature type="compositionally biased region" description="Low complexity" evidence="10">
    <location>
        <begin position="184"/>
        <end position="206"/>
    </location>
</feature>
<protein>
    <submittedName>
        <fullName evidence="14">Arf-GAP with GTPase, ANK repeat and PH domain-containing protein 1 isoform X6</fullName>
    </submittedName>
</protein>
<dbReference type="SUPFAM" id="SSF57863">
    <property type="entry name" value="ArfGap/RecO-like zinc finger"/>
    <property type="match status" value="1"/>
</dbReference>
<dbReference type="CDD" id="cd04103">
    <property type="entry name" value="Centaurin_gamma"/>
    <property type="match status" value="1"/>
</dbReference>
<evidence type="ECO:0000256" key="9">
    <source>
        <dbReference type="PROSITE-ProRule" id="PRU00288"/>
    </source>
</evidence>
<evidence type="ECO:0000313" key="14">
    <source>
        <dbReference type="RefSeq" id="XP_053071967.1"/>
    </source>
</evidence>
<dbReference type="PRINTS" id="PR00405">
    <property type="entry name" value="REVINTRACTNG"/>
</dbReference>
<feature type="domain" description="PH" evidence="11">
    <location>
        <begin position="633"/>
        <end position="821"/>
    </location>
</feature>
<dbReference type="GeneID" id="106968421"/>
<dbReference type="CDD" id="cd01250">
    <property type="entry name" value="PH_AGAP"/>
    <property type="match status" value="1"/>
</dbReference>
<dbReference type="PANTHER" id="PTHR45819:SF1">
    <property type="entry name" value="ARF-GAP WITH GTPASE, ANK REPEAT AND PH DOMAIN-CONTAINING PROTEIN 1"/>
    <property type="match status" value="1"/>
</dbReference>
<dbReference type="InterPro" id="IPR001164">
    <property type="entry name" value="ArfGAP_dom"/>
</dbReference>
<keyword evidence="2" id="KW-0343">GTPase activation</keyword>
<evidence type="ECO:0000259" key="12">
    <source>
        <dbReference type="PROSITE" id="PS50115"/>
    </source>
</evidence>
<dbReference type="InterPro" id="IPR038508">
    <property type="entry name" value="ArfGAP_dom_sf"/>
</dbReference>
<feature type="region of interest" description="Disordered" evidence="10">
    <location>
        <begin position="311"/>
        <end position="339"/>
    </location>
</feature>
<dbReference type="InterPro" id="IPR002110">
    <property type="entry name" value="Ankyrin_rpt"/>
</dbReference>
<feature type="compositionally biased region" description="Low complexity" evidence="10">
    <location>
        <begin position="128"/>
        <end position="139"/>
    </location>
</feature>
<dbReference type="RefSeq" id="XP_053071967.1">
    <property type="nucleotide sequence ID" value="XM_053215992.1"/>
</dbReference>
<name>A0ABM3PJX6_ACIJB</name>
<dbReference type="SMART" id="SM00173">
    <property type="entry name" value="RAS"/>
    <property type="match status" value="1"/>
</dbReference>
<reference evidence="13" key="1">
    <citation type="submission" date="2025-05" db="UniProtKB">
        <authorList>
            <consortium name="RefSeq"/>
        </authorList>
    </citation>
    <scope>NUCLEOTIDE SEQUENCE [LARGE SCALE GENOMIC DNA]</scope>
</reference>
<feature type="domain" description="Arf-GAP" evidence="12">
    <location>
        <begin position="842"/>
        <end position="962"/>
    </location>
</feature>
<dbReference type="PROSITE" id="PS51419">
    <property type="entry name" value="RAB"/>
    <property type="match status" value="1"/>
</dbReference>
<feature type="compositionally biased region" description="Polar residues" evidence="10">
    <location>
        <begin position="709"/>
        <end position="738"/>
    </location>
</feature>
<dbReference type="SMART" id="SM00105">
    <property type="entry name" value="ArfGap"/>
    <property type="match status" value="1"/>
</dbReference>
<dbReference type="InterPro" id="IPR011993">
    <property type="entry name" value="PH-like_dom_sf"/>
</dbReference>
<evidence type="ECO:0000256" key="10">
    <source>
        <dbReference type="SAM" id="MobiDB-lite"/>
    </source>
</evidence>
<evidence type="ECO:0000259" key="11">
    <source>
        <dbReference type="PROSITE" id="PS50003"/>
    </source>
</evidence>
<organism evidence="13 14">
    <name type="scientific">Acinonyx jubatus</name>
    <name type="common">Cheetah</name>
    <dbReference type="NCBI Taxonomy" id="32536"/>
    <lineage>
        <taxon>Eukaryota</taxon>
        <taxon>Metazoa</taxon>
        <taxon>Chordata</taxon>
        <taxon>Craniata</taxon>
        <taxon>Vertebrata</taxon>
        <taxon>Euteleostomi</taxon>
        <taxon>Mammalia</taxon>
        <taxon>Eutheria</taxon>
        <taxon>Laurasiatheria</taxon>
        <taxon>Carnivora</taxon>
        <taxon>Feliformia</taxon>
        <taxon>Felidae</taxon>
        <taxon>Felinae</taxon>
        <taxon>Acinonyx</taxon>
    </lineage>
</organism>
<dbReference type="SMART" id="SM00248">
    <property type="entry name" value="ANK"/>
    <property type="match status" value="2"/>
</dbReference>
<dbReference type="SUPFAM" id="SSF50729">
    <property type="entry name" value="PH domain-like"/>
    <property type="match status" value="1"/>
</dbReference>
<feature type="compositionally biased region" description="Basic and acidic residues" evidence="10">
    <location>
        <begin position="90"/>
        <end position="101"/>
    </location>
</feature>
<evidence type="ECO:0000313" key="13">
    <source>
        <dbReference type="Proteomes" id="UP001652583"/>
    </source>
</evidence>
<keyword evidence="6" id="KW-0862">Zinc</keyword>
<dbReference type="Proteomes" id="UP001652583">
    <property type="component" value="Chromosome C1"/>
</dbReference>
<sequence length="1090" mass="118369">MYLLDGSGEPASPPADTMPRGTPPRKTVYRISVTMVRKDQLAAPGPGGPDPRPARRPRPARSPDAPGRLVEEAEEEAAAAAAAAGAEDPEERRPRAWDFRTFRTRSTGQLELGRLRPCARGPESADLAGSPPAVEEGPGSPAPGSPDVEGVRAAPLRRSLSFRHWSGPEAPRSRALGRGRRHSSSGSLAWAPRGEAAADPGAAPEPAEAPAPPASEKRNTLDVGEVLSKNDALSDLERWERSKSKNRTLDNSDLQRLERARAAAAGPGGASEHRLLRFFSGIFARRDGGAPGGPSPRSGASRSRGYFSLRRAPADAHSSSAESIDGSPRRGGQRGRGDAFVNSQEWTLSRSVPELKVGIVGNLASGKSALVHRYLTGTYVQEESPEDMDAGGRFKKEIVVDGQSYLLLIRDEGGPPEAQFAMWVDAVIFVFSLEDEISFQTVYHYYSRMATYRNTSEIPLVLVGTQDAISSTNPRVIDDARARKLSSDLKRCTYYETCATYGLNVERVFQDVAQKIVATRKKQQLSIGPCKSLPNSPSHSSVCSAQVSAVHISQTSNGGGSLSDYSSSVPSTPSTSQKELRIDVPPTANTPTPVRKQSKRRSNLFTSRKGSDPDKEKKGLEGRADSIGSGRAIPIKQGMLLKRSGKSLNKEWKKKYVTLCDNGVLTYHPSLHDYMQNVHGKEIDLLRTTVKVPGKRPPRATSACAPISSPKTNGLSKDMSSLHISPNSGNVTSASGSQMASGISLGSFSSRPDSMQQRSYSVCSADQWSEATVIANSAISSEQEENFEFIIVSLTGQTWHFEATTYEERDAWVQAIESQILASLQSCESSKNKSRLTSQSEAMALQSIRNIRGNSHCVDCETQNPNWASLNLGALMCIECSGIHRNLGTHLSRVRSLDLDDWPIELIKVMSSIGNELANSVWEESSQGRTKPSLDSTREEKERWIRAKYEQKLFLAPLPCTELSLGQHLLRATADEDLRAVILLLAHGSRDEVNETCGEGDGRTALHLACRKGNVVLAQLLIWYGVDVMARDAHGNTALAYARQASSQECIDVLLQYGCPDERFVLMATPNLSRKNNNRNNSSGRVPTII</sequence>
<dbReference type="Pfam" id="PF00071">
    <property type="entry name" value="Ras"/>
    <property type="match status" value="1"/>
</dbReference>
<dbReference type="InterPro" id="IPR036770">
    <property type="entry name" value="Ankyrin_rpt-contain_sf"/>
</dbReference>
<dbReference type="InterPro" id="IPR027417">
    <property type="entry name" value="P-loop_NTPase"/>
</dbReference>
<keyword evidence="3" id="KW-0479">Metal-binding</keyword>
<feature type="compositionally biased region" description="Basic and acidic residues" evidence="10">
    <location>
        <begin position="609"/>
        <end position="624"/>
    </location>
</feature>
<keyword evidence="5 9" id="KW-0863">Zinc-finger</keyword>
<evidence type="ECO:0000256" key="3">
    <source>
        <dbReference type="ARBA" id="ARBA00022723"/>
    </source>
</evidence>